<dbReference type="CDD" id="cd01392">
    <property type="entry name" value="HTH_LacI"/>
    <property type="match status" value="1"/>
</dbReference>
<dbReference type="RefSeq" id="WP_154527457.1">
    <property type="nucleotide sequence ID" value="NZ_VULZ01000020.1"/>
</dbReference>
<dbReference type="InterPro" id="IPR000843">
    <property type="entry name" value="HTH_LacI"/>
</dbReference>
<organism evidence="6 7">
    <name type="scientific">Porcincola intestinalis</name>
    <dbReference type="NCBI Taxonomy" id="2606632"/>
    <lineage>
        <taxon>Bacteria</taxon>
        <taxon>Bacillati</taxon>
        <taxon>Bacillota</taxon>
        <taxon>Clostridia</taxon>
        <taxon>Lachnospirales</taxon>
        <taxon>Lachnospiraceae</taxon>
        <taxon>Porcincola</taxon>
    </lineage>
</organism>
<dbReference type="GO" id="GO:0003700">
    <property type="term" value="F:DNA-binding transcription factor activity"/>
    <property type="evidence" value="ECO:0007669"/>
    <property type="project" value="TreeGrafter"/>
</dbReference>
<dbReference type="SUPFAM" id="SSF47413">
    <property type="entry name" value="lambda repressor-like DNA-binding domains"/>
    <property type="match status" value="1"/>
</dbReference>
<dbReference type="PROSITE" id="PS00356">
    <property type="entry name" value="HTH_LACI_1"/>
    <property type="match status" value="1"/>
</dbReference>
<evidence type="ECO:0000256" key="1">
    <source>
        <dbReference type="ARBA" id="ARBA00022491"/>
    </source>
</evidence>
<accession>A0A6L5XC19</accession>
<dbReference type="InterPro" id="IPR010982">
    <property type="entry name" value="Lambda_DNA-bd_dom_sf"/>
</dbReference>
<evidence type="ECO:0000256" key="3">
    <source>
        <dbReference type="ARBA" id="ARBA00023125"/>
    </source>
</evidence>
<evidence type="ECO:0000313" key="7">
    <source>
        <dbReference type="Proteomes" id="UP000481852"/>
    </source>
</evidence>
<dbReference type="PANTHER" id="PTHR30146:SF95">
    <property type="entry name" value="RIBOSE OPERON REPRESSOR"/>
    <property type="match status" value="1"/>
</dbReference>
<sequence>MATLRDVAKLAGVGAGTVSRFLNESGYVSDDTKLKIQDAMVKLDYTPNELARNLYHHRTGNIAVLVPSVTFPYFARFIECVEGELYERGFKTMICSTAKQQNAEMEYLDMLKRHIVDGVITGVHTLDDDIYRKIHLPIVALDRYLGEEIPVVTSDHKDGGRKAAMVLINSGCHRVMQFRGSQKVKVASPYHERHNEFERVMKEHGILIENYNLAWNHHDSPYYKKIAYEVAPILKDYDGFFAVDEGAAYVMSECERLGMKVPDDIQIVSYDGTFITDLTEPRLTSIVQPVEQIAADAADLIVQRIQGMSFLNKKIVRPVTLKAGGSTISCSTEE</sequence>
<dbReference type="Pfam" id="PF13377">
    <property type="entry name" value="Peripla_BP_3"/>
    <property type="match status" value="1"/>
</dbReference>
<dbReference type="PANTHER" id="PTHR30146">
    <property type="entry name" value="LACI-RELATED TRANSCRIPTIONAL REPRESSOR"/>
    <property type="match status" value="1"/>
</dbReference>
<protein>
    <submittedName>
        <fullName evidence="6">LacI family DNA-binding transcriptional regulator</fullName>
    </submittedName>
</protein>
<keyword evidence="4" id="KW-0804">Transcription</keyword>
<feature type="domain" description="HTH lacI-type" evidence="5">
    <location>
        <begin position="2"/>
        <end position="56"/>
    </location>
</feature>
<evidence type="ECO:0000313" key="6">
    <source>
        <dbReference type="EMBL" id="MSS16032.1"/>
    </source>
</evidence>
<dbReference type="PROSITE" id="PS50932">
    <property type="entry name" value="HTH_LACI_2"/>
    <property type="match status" value="1"/>
</dbReference>
<dbReference type="SUPFAM" id="SSF53822">
    <property type="entry name" value="Periplasmic binding protein-like I"/>
    <property type="match status" value="1"/>
</dbReference>
<evidence type="ECO:0000256" key="4">
    <source>
        <dbReference type="ARBA" id="ARBA00023163"/>
    </source>
</evidence>
<dbReference type="GO" id="GO:0000976">
    <property type="term" value="F:transcription cis-regulatory region binding"/>
    <property type="evidence" value="ECO:0007669"/>
    <property type="project" value="TreeGrafter"/>
</dbReference>
<keyword evidence="1" id="KW-0678">Repressor</keyword>
<gene>
    <name evidence="6" type="ORF">FYJ35_13520</name>
</gene>
<dbReference type="Gene3D" id="1.10.260.40">
    <property type="entry name" value="lambda repressor-like DNA-binding domains"/>
    <property type="match status" value="1"/>
</dbReference>
<dbReference type="InterPro" id="IPR028082">
    <property type="entry name" value="Peripla_BP_I"/>
</dbReference>
<keyword evidence="3 6" id="KW-0238">DNA-binding</keyword>
<reference evidence="6 7" key="1">
    <citation type="submission" date="2019-08" db="EMBL/GenBank/DDBJ databases">
        <title>In-depth cultivation of the pig gut microbiome towards novel bacterial diversity and tailored functional studies.</title>
        <authorList>
            <person name="Wylensek D."/>
            <person name="Hitch T.C.A."/>
            <person name="Clavel T."/>
        </authorList>
    </citation>
    <scope>NUCLEOTIDE SEQUENCE [LARGE SCALE GENOMIC DNA]</scope>
    <source>
        <strain evidence="6 7">Oil+RF-744-WCA-WT-11</strain>
    </source>
</reference>
<keyword evidence="7" id="KW-1185">Reference proteome</keyword>
<dbReference type="CDD" id="cd06291">
    <property type="entry name" value="PBP1_Qymf-like"/>
    <property type="match status" value="1"/>
</dbReference>
<dbReference type="AlphaFoldDB" id="A0A6L5XC19"/>
<dbReference type="Pfam" id="PF00356">
    <property type="entry name" value="LacI"/>
    <property type="match status" value="1"/>
</dbReference>
<keyword evidence="2" id="KW-0805">Transcription regulation</keyword>
<evidence type="ECO:0000256" key="2">
    <source>
        <dbReference type="ARBA" id="ARBA00023015"/>
    </source>
</evidence>
<name>A0A6L5XC19_9FIRM</name>
<proteinExistence type="predicted"/>
<dbReference type="Proteomes" id="UP000481852">
    <property type="component" value="Unassembled WGS sequence"/>
</dbReference>
<evidence type="ECO:0000259" key="5">
    <source>
        <dbReference type="PROSITE" id="PS50932"/>
    </source>
</evidence>
<comment type="caution">
    <text evidence="6">The sequence shown here is derived from an EMBL/GenBank/DDBJ whole genome shotgun (WGS) entry which is preliminary data.</text>
</comment>
<dbReference type="EMBL" id="VULZ01000020">
    <property type="protein sequence ID" value="MSS16032.1"/>
    <property type="molecule type" value="Genomic_DNA"/>
</dbReference>
<dbReference type="SMART" id="SM00354">
    <property type="entry name" value="HTH_LACI"/>
    <property type="match status" value="1"/>
</dbReference>
<dbReference type="InterPro" id="IPR046335">
    <property type="entry name" value="LacI/GalR-like_sensor"/>
</dbReference>
<dbReference type="Gene3D" id="3.40.50.2300">
    <property type="match status" value="2"/>
</dbReference>